<gene>
    <name evidence="2" type="ORF">Gferi_09500</name>
</gene>
<feature type="transmembrane region" description="Helical" evidence="1">
    <location>
        <begin position="265"/>
        <end position="287"/>
    </location>
</feature>
<keyword evidence="1" id="KW-1133">Transmembrane helix</keyword>
<dbReference type="RefSeq" id="WP_069975867.1">
    <property type="nucleotide sequence ID" value="NZ_CP017269.1"/>
</dbReference>
<feature type="transmembrane region" description="Helical" evidence="1">
    <location>
        <begin position="6"/>
        <end position="24"/>
    </location>
</feature>
<feature type="transmembrane region" description="Helical" evidence="1">
    <location>
        <begin position="127"/>
        <end position="152"/>
    </location>
</feature>
<feature type="transmembrane region" description="Helical" evidence="1">
    <location>
        <begin position="238"/>
        <end position="259"/>
    </location>
</feature>
<dbReference type="AlphaFoldDB" id="A0A1D8GFV3"/>
<evidence type="ECO:0000256" key="1">
    <source>
        <dbReference type="SAM" id="Phobius"/>
    </source>
</evidence>
<dbReference type="STRING" id="1424294.Gferi_09500"/>
<protein>
    <recommendedName>
        <fullName evidence="4">Transporter</fullName>
    </recommendedName>
</protein>
<feature type="transmembrane region" description="Helical" evidence="1">
    <location>
        <begin position="418"/>
        <end position="434"/>
    </location>
</feature>
<keyword evidence="1" id="KW-0472">Membrane</keyword>
<evidence type="ECO:0008006" key="4">
    <source>
        <dbReference type="Google" id="ProtNLM"/>
    </source>
</evidence>
<dbReference type="EMBL" id="CP017269">
    <property type="protein sequence ID" value="AOT69793.1"/>
    <property type="molecule type" value="Genomic_DNA"/>
</dbReference>
<accession>A0A1D8GFV3</accession>
<reference evidence="2 3" key="1">
    <citation type="submission" date="2016-09" db="EMBL/GenBank/DDBJ databases">
        <title>Genomic analysis reveals versatility of anaerobic energy metabolism of Geosporobacter ferrireducens IRF9 of phylum Firmicutes.</title>
        <authorList>
            <person name="Kim S.-J."/>
        </authorList>
    </citation>
    <scope>NUCLEOTIDE SEQUENCE [LARGE SCALE GENOMIC DNA]</scope>
    <source>
        <strain evidence="2 3">IRF9</strain>
    </source>
</reference>
<dbReference type="KEGG" id="gfe:Gferi_09500"/>
<keyword evidence="3" id="KW-1185">Reference proteome</keyword>
<feature type="transmembrane region" description="Helical" evidence="1">
    <location>
        <begin position="65"/>
        <end position="83"/>
    </location>
</feature>
<feature type="transmembrane region" description="Helical" evidence="1">
    <location>
        <begin position="164"/>
        <end position="185"/>
    </location>
</feature>
<dbReference type="Proteomes" id="UP000095743">
    <property type="component" value="Chromosome"/>
</dbReference>
<evidence type="ECO:0000313" key="2">
    <source>
        <dbReference type="EMBL" id="AOT69793.1"/>
    </source>
</evidence>
<proteinExistence type="predicted"/>
<feature type="transmembrane region" description="Helical" evidence="1">
    <location>
        <begin position="299"/>
        <end position="319"/>
    </location>
</feature>
<dbReference type="OrthoDB" id="8641791at2"/>
<feature type="transmembrane region" description="Helical" evidence="1">
    <location>
        <begin position="441"/>
        <end position="459"/>
    </location>
</feature>
<organism evidence="2 3">
    <name type="scientific">Geosporobacter ferrireducens</name>
    <dbReference type="NCBI Taxonomy" id="1424294"/>
    <lineage>
        <taxon>Bacteria</taxon>
        <taxon>Bacillati</taxon>
        <taxon>Bacillota</taxon>
        <taxon>Clostridia</taxon>
        <taxon>Peptostreptococcales</taxon>
        <taxon>Thermotaleaceae</taxon>
        <taxon>Geosporobacter</taxon>
    </lineage>
</organism>
<name>A0A1D8GFV3_9FIRM</name>
<feature type="transmembrane region" description="Helical" evidence="1">
    <location>
        <begin position="36"/>
        <end position="59"/>
    </location>
</feature>
<keyword evidence="1" id="KW-0812">Transmembrane</keyword>
<feature type="transmembrane region" description="Helical" evidence="1">
    <location>
        <begin position="104"/>
        <end position="121"/>
    </location>
</feature>
<evidence type="ECO:0000313" key="3">
    <source>
        <dbReference type="Proteomes" id="UP000095743"/>
    </source>
</evidence>
<sequence>MVQLTLLHWVYVIMVLVILTVMLLRKDTIIPCILGVFLMGFVAKNSIMGATIAVFDGLIVAGRELLGIIVVISCIVAMSKLLEEIGANRLMVAPFTKFIKTPDVAFWFTGLVMLVVSWFFWPSPATALVGAVLLPVALRVGLPAIGVAMAINLFGHGLALSSDYVIQGAPTITATAAGVPVEAVMVQGTPLFFTMGFVTIITAFILLKRDMKKGLIEKPVLEDIEFNEAKEVKPIAKLASIFVPIAFGLDIVAMFLFELRGGDATALIGGTAILVLSSICVIEYKVGALDKITKFVREGFMFGMEIFGPILPIAAFFYMGEVDPVHAILGANALPEGSQGILSDMGVAMASIAPMNRPVVATMEMLVGAITGLDGSGFSGMSLAGSLAKVFGTAVNGSIAVLAALGQIGAIWVGGGTLVPWGLIPAAAICRVLPMDLARRNFIPVVTGLIVTTIVAMFLI</sequence>
<feature type="transmembrane region" description="Helical" evidence="1">
    <location>
        <begin position="191"/>
        <end position="207"/>
    </location>
</feature>